<evidence type="ECO:0000313" key="2">
    <source>
        <dbReference type="Proteomes" id="UP000008311"/>
    </source>
</evidence>
<accession>B9T192</accession>
<dbReference type="AlphaFoldDB" id="B9T192"/>
<reference evidence="2" key="1">
    <citation type="journal article" date="2010" name="Nat. Biotechnol.">
        <title>Draft genome sequence of the oilseed species Ricinus communis.</title>
        <authorList>
            <person name="Chan A.P."/>
            <person name="Crabtree J."/>
            <person name="Zhao Q."/>
            <person name="Lorenzi H."/>
            <person name="Orvis J."/>
            <person name="Puiu D."/>
            <person name="Melake-Berhan A."/>
            <person name="Jones K.M."/>
            <person name="Redman J."/>
            <person name="Chen G."/>
            <person name="Cahoon E.B."/>
            <person name="Gedil M."/>
            <person name="Stanke M."/>
            <person name="Haas B.J."/>
            <person name="Wortman J.R."/>
            <person name="Fraser-Liggett C.M."/>
            <person name="Ravel J."/>
            <person name="Rabinowicz P.D."/>
        </authorList>
    </citation>
    <scope>NUCLEOTIDE SEQUENCE [LARGE SCALE GENOMIC DNA]</scope>
    <source>
        <strain evidence="2">cv. Hale</strain>
    </source>
</reference>
<sequence>MVWRATTISLPTMDMLHSCRMDVASFASFSLYNWSYAQHRQHLHVAAIVYNFGHGLICWNKPSSGHLKVNTDDAMFSSSSRTGFRMVVKG</sequence>
<dbReference type="InParanoid" id="B9T192"/>
<dbReference type="EMBL" id="EQ974329">
    <property type="protein sequence ID" value="EEF30367.1"/>
    <property type="molecule type" value="Genomic_DNA"/>
</dbReference>
<proteinExistence type="predicted"/>
<evidence type="ECO:0000313" key="1">
    <source>
        <dbReference type="EMBL" id="EEF30367.1"/>
    </source>
</evidence>
<keyword evidence="2" id="KW-1185">Reference proteome</keyword>
<protein>
    <submittedName>
        <fullName evidence="1">Uncharacterized protein</fullName>
    </submittedName>
</protein>
<organism evidence="1 2">
    <name type="scientific">Ricinus communis</name>
    <name type="common">Castor bean</name>
    <dbReference type="NCBI Taxonomy" id="3988"/>
    <lineage>
        <taxon>Eukaryota</taxon>
        <taxon>Viridiplantae</taxon>
        <taxon>Streptophyta</taxon>
        <taxon>Embryophyta</taxon>
        <taxon>Tracheophyta</taxon>
        <taxon>Spermatophyta</taxon>
        <taxon>Magnoliopsida</taxon>
        <taxon>eudicotyledons</taxon>
        <taxon>Gunneridae</taxon>
        <taxon>Pentapetalae</taxon>
        <taxon>rosids</taxon>
        <taxon>fabids</taxon>
        <taxon>Malpighiales</taxon>
        <taxon>Euphorbiaceae</taxon>
        <taxon>Acalyphoideae</taxon>
        <taxon>Acalypheae</taxon>
        <taxon>Ricinus</taxon>
    </lineage>
</organism>
<gene>
    <name evidence="1" type="ORF">RCOM_0760180</name>
</gene>
<name>B9T192_RICCO</name>
<dbReference type="Proteomes" id="UP000008311">
    <property type="component" value="Unassembled WGS sequence"/>
</dbReference>